<dbReference type="SUPFAM" id="SSF53067">
    <property type="entry name" value="Actin-like ATPase domain"/>
    <property type="match status" value="1"/>
</dbReference>
<sequence length="292" mass="31934">MTKQSEYGIGVDIGGSHITSAAINLETGEIFPESLFRMRVNSQGKAEHILLVWTECIQASMNTVGKENVKGLGVAMPGPFDYENGISLINDENQKKYISLYQLNLREHLAQRLNIQPGQLFFKNDAACFLLGEVFNGAAKGTHNSIGITLGTGLGSAIMINDDSKDAELWCSPFRNGVAEDYISTRWFLKRYYDLSGRNVADVKELSSLIQIDKTAKLVFDEFGSALGEFLKPLVLKYNPEVIVIGGNIANAWPLFIDPATKEIESVSKDIKIQKAILGEEAALIGAASLLA</sequence>
<evidence type="ECO:0000313" key="3">
    <source>
        <dbReference type="Proteomes" id="UP000315971"/>
    </source>
</evidence>
<reference evidence="2 3" key="1">
    <citation type="submission" date="2017-05" db="EMBL/GenBank/DDBJ databases">
        <authorList>
            <person name="Varghese N."/>
            <person name="Submissions S."/>
        </authorList>
    </citation>
    <scope>NUCLEOTIDE SEQUENCE [LARGE SCALE GENOMIC DNA]</scope>
    <source>
        <strain evidence="2 3">DSM 21342</strain>
    </source>
</reference>
<evidence type="ECO:0000313" key="2">
    <source>
        <dbReference type="EMBL" id="SMO79886.1"/>
    </source>
</evidence>
<dbReference type="RefSeq" id="WP_142604619.1">
    <property type="nucleotide sequence ID" value="NZ_FXSZ01000012.1"/>
</dbReference>
<dbReference type="PANTHER" id="PTHR18964:SF149">
    <property type="entry name" value="BIFUNCTIONAL UDP-N-ACETYLGLUCOSAMINE 2-EPIMERASE_N-ACETYLMANNOSAMINE KINASE"/>
    <property type="match status" value="1"/>
</dbReference>
<dbReference type="Gene3D" id="3.30.420.40">
    <property type="match status" value="2"/>
</dbReference>
<dbReference type="PANTHER" id="PTHR18964">
    <property type="entry name" value="ROK (REPRESSOR, ORF, KINASE) FAMILY"/>
    <property type="match status" value="1"/>
</dbReference>
<name>A0A521E7H5_9SPHI</name>
<dbReference type="CDD" id="cd23763">
    <property type="entry name" value="ASKHA_ATPase_ROK"/>
    <property type="match status" value="1"/>
</dbReference>
<keyword evidence="3" id="KW-1185">Reference proteome</keyword>
<dbReference type="InterPro" id="IPR043129">
    <property type="entry name" value="ATPase_NBD"/>
</dbReference>
<dbReference type="InterPro" id="IPR000600">
    <property type="entry name" value="ROK"/>
</dbReference>
<keyword evidence="2" id="KW-0418">Kinase</keyword>
<organism evidence="2 3">
    <name type="scientific">Solitalea koreensis</name>
    <dbReference type="NCBI Taxonomy" id="543615"/>
    <lineage>
        <taxon>Bacteria</taxon>
        <taxon>Pseudomonadati</taxon>
        <taxon>Bacteroidota</taxon>
        <taxon>Sphingobacteriia</taxon>
        <taxon>Sphingobacteriales</taxon>
        <taxon>Sphingobacteriaceae</taxon>
        <taxon>Solitalea</taxon>
    </lineage>
</organism>
<comment type="similarity">
    <text evidence="1">Belongs to the ROK (NagC/XylR) family.</text>
</comment>
<dbReference type="GO" id="GO:0016301">
    <property type="term" value="F:kinase activity"/>
    <property type="evidence" value="ECO:0007669"/>
    <property type="project" value="UniProtKB-KW"/>
</dbReference>
<dbReference type="AlphaFoldDB" id="A0A521E7H5"/>
<accession>A0A521E7H5</accession>
<dbReference type="Pfam" id="PF00480">
    <property type="entry name" value="ROK"/>
    <property type="match status" value="1"/>
</dbReference>
<proteinExistence type="inferred from homology"/>
<dbReference type="OrthoDB" id="49666at2"/>
<dbReference type="EMBL" id="FXSZ01000012">
    <property type="protein sequence ID" value="SMO79886.1"/>
    <property type="molecule type" value="Genomic_DNA"/>
</dbReference>
<protein>
    <submittedName>
        <fullName evidence="2">Glucokinase</fullName>
    </submittedName>
</protein>
<evidence type="ECO:0000256" key="1">
    <source>
        <dbReference type="ARBA" id="ARBA00006479"/>
    </source>
</evidence>
<dbReference type="Proteomes" id="UP000315971">
    <property type="component" value="Unassembled WGS sequence"/>
</dbReference>
<keyword evidence="2" id="KW-0808">Transferase</keyword>
<gene>
    <name evidence="2" type="ORF">SAMN06265350_11226</name>
</gene>